<feature type="transmembrane region" description="Helical" evidence="1">
    <location>
        <begin position="203"/>
        <end position="225"/>
    </location>
</feature>
<dbReference type="EMBL" id="AP026866">
    <property type="protein sequence ID" value="BDS05722.1"/>
    <property type="molecule type" value="Genomic_DNA"/>
</dbReference>
<evidence type="ECO:0000256" key="1">
    <source>
        <dbReference type="SAM" id="Phobius"/>
    </source>
</evidence>
<proteinExistence type="predicted"/>
<protein>
    <recommendedName>
        <fullName evidence="3">Co-chaperone DjlA N-terminal domain-containing protein</fullName>
    </recommendedName>
</protein>
<keyword evidence="1" id="KW-0812">Transmembrane</keyword>
<dbReference type="KEGG" id="osu:NT6N_07620"/>
<dbReference type="AlphaFoldDB" id="A0AAT9FIH2"/>
<evidence type="ECO:0000313" key="2">
    <source>
        <dbReference type="EMBL" id="BDS05722.1"/>
    </source>
</evidence>
<feature type="transmembrane region" description="Helical" evidence="1">
    <location>
        <begin position="90"/>
        <end position="111"/>
    </location>
</feature>
<feature type="transmembrane region" description="Helical" evidence="1">
    <location>
        <begin position="58"/>
        <end position="78"/>
    </location>
</feature>
<sequence length="372" mass="41140">MSEDSKIVESKTGPLEKAGHAILRRMGPTCPDGACWEDQRVLTDEEQLQLKNIVRWTVFRAGLAGALSALAAAVAAVFAEQLFPDDQINYWLLFGGVSGLAAVIEVGFLYYDSLRAVHRISNACDVELFPEGDERSAMAGVMVRAAMELPNPPDRDPYVNPFREASKLKLLAGVLLYKGKILVTNALAKVLIRKIFLRGAARAWLEFVAIPVTAIWNAVVCFWVLREARVRAIGPSAILETLPELLGGANESLATSAQRAVGSCVTASRDLHPNHLKMLQWMRQETGVEVSTLADDRREFFKNFDSHTKDEQGILLEVLAMAIVVDGRVAKSERDMVQLLLSDYEIKGDPVRLNMMLRSFRCGDGIPRFLSQ</sequence>
<dbReference type="NCBIfam" id="NF047767">
    <property type="entry name" value="LBF_2804_fam"/>
    <property type="match status" value="1"/>
</dbReference>
<reference evidence="2" key="1">
    <citation type="submission" date="2024-07" db="EMBL/GenBank/DDBJ databases">
        <title>Complete genome sequence of Verrucomicrobiaceae bacterium NT6N.</title>
        <authorList>
            <person name="Huang C."/>
            <person name="Takami H."/>
            <person name="Hamasaki K."/>
        </authorList>
    </citation>
    <scope>NUCLEOTIDE SEQUENCE</scope>
    <source>
        <strain evidence="2">NT6N</strain>
    </source>
</reference>
<organism evidence="2">
    <name type="scientific">Oceaniferula spumae</name>
    <dbReference type="NCBI Taxonomy" id="2979115"/>
    <lineage>
        <taxon>Bacteria</taxon>
        <taxon>Pseudomonadati</taxon>
        <taxon>Verrucomicrobiota</taxon>
        <taxon>Verrucomicrobiia</taxon>
        <taxon>Verrucomicrobiales</taxon>
        <taxon>Verrucomicrobiaceae</taxon>
        <taxon>Oceaniferula</taxon>
    </lineage>
</organism>
<keyword evidence="1" id="KW-1133">Transmembrane helix</keyword>
<keyword evidence="1" id="KW-0472">Membrane</keyword>
<evidence type="ECO:0008006" key="3">
    <source>
        <dbReference type="Google" id="ProtNLM"/>
    </source>
</evidence>
<gene>
    <name evidence="2" type="ORF">NT6N_07620</name>
</gene>
<accession>A0AAT9FIH2</accession>
<name>A0AAT9FIH2_9BACT</name>